<sequence length="74" mass="8212">MVLDVHEQLLSEIDEFLRDFGMSQTYFGKRAAGNSELVSRLRAGRSITGLTEQKVRAFITERRGGIGLQPESAA</sequence>
<gene>
    <name evidence="1" type="ORF">CBW24_07815</name>
</gene>
<dbReference type="RefSeq" id="WP_097373223.1">
    <property type="nucleotide sequence ID" value="NZ_CP021404.1"/>
</dbReference>
<evidence type="ECO:0000313" key="2">
    <source>
        <dbReference type="Proteomes" id="UP000219050"/>
    </source>
</evidence>
<organism evidence="1 2">
    <name type="scientific">Pacificitalea manganoxidans</name>
    <dbReference type="NCBI Taxonomy" id="1411902"/>
    <lineage>
        <taxon>Bacteria</taxon>
        <taxon>Pseudomonadati</taxon>
        <taxon>Pseudomonadota</taxon>
        <taxon>Alphaproteobacteria</taxon>
        <taxon>Rhodobacterales</taxon>
        <taxon>Paracoccaceae</taxon>
        <taxon>Pacificitalea</taxon>
    </lineage>
</organism>
<keyword evidence="2" id="KW-1185">Reference proteome</keyword>
<dbReference type="Proteomes" id="UP000219050">
    <property type="component" value="Chromosome"/>
</dbReference>
<proteinExistence type="predicted"/>
<protein>
    <submittedName>
        <fullName evidence="1">Uncharacterized protein</fullName>
    </submittedName>
</protein>
<accession>A0A291LYU6</accession>
<dbReference type="KEGG" id="cmag:CBW24_07815"/>
<dbReference type="AlphaFoldDB" id="A0A291LYU6"/>
<dbReference type="OrthoDB" id="7376075at2"/>
<name>A0A291LYU6_9RHOB</name>
<evidence type="ECO:0000313" key="1">
    <source>
        <dbReference type="EMBL" id="ATI41916.1"/>
    </source>
</evidence>
<reference evidence="1 2" key="1">
    <citation type="submission" date="2017-05" db="EMBL/GenBank/DDBJ databases">
        <title>Comparative genomic and metabolic analysis of manganese-oxidizing mechanisms in Celeribater manganoxidans DY25T: its adaption to the environment of polymetallic nodule.</title>
        <authorList>
            <person name="Wang X."/>
        </authorList>
    </citation>
    <scope>NUCLEOTIDE SEQUENCE [LARGE SCALE GENOMIC DNA]</scope>
    <source>
        <strain evidence="1 2">DY25</strain>
    </source>
</reference>
<dbReference type="EMBL" id="CP021404">
    <property type="protein sequence ID" value="ATI41916.1"/>
    <property type="molecule type" value="Genomic_DNA"/>
</dbReference>